<evidence type="ECO:0000313" key="8">
    <source>
        <dbReference type="EMBL" id="CSC67451.1"/>
    </source>
</evidence>
<dbReference type="FunFam" id="1.10.10.10:FF:000099">
    <property type="entry name" value="Two-component system response regulator TorR"/>
    <property type="match status" value="1"/>
</dbReference>
<dbReference type="Gene3D" id="1.10.10.10">
    <property type="entry name" value="Winged helix-like DNA-binding domain superfamily/Winged helix DNA-binding domain"/>
    <property type="match status" value="1"/>
</dbReference>
<keyword evidence="2" id="KW-0963">Cytoplasm</keyword>
<organism evidence="8 9">
    <name type="scientific">Vibrio cholerae</name>
    <dbReference type="NCBI Taxonomy" id="666"/>
    <lineage>
        <taxon>Bacteria</taxon>
        <taxon>Pseudomonadati</taxon>
        <taxon>Pseudomonadota</taxon>
        <taxon>Gammaproteobacteria</taxon>
        <taxon>Vibrionales</taxon>
        <taxon>Vibrionaceae</taxon>
        <taxon>Vibrio</taxon>
    </lineage>
</organism>
<keyword evidence="7" id="KW-0804">Transcription</keyword>
<evidence type="ECO:0000256" key="1">
    <source>
        <dbReference type="ARBA" id="ARBA00004496"/>
    </source>
</evidence>
<dbReference type="InterPro" id="IPR001867">
    <property type="entry name" value="OmpR/PhoB-type_DNA-bd"/>
</dbReference>
<keyword evidence="3" id="KW-0597">Phosphoprotein</keyword>
<comment type="subcellular location">
    <subcellularLocation>
        <location evidence="1">Cytoplasm</location>
    </subcellularLocation>
</comment>
<evidence type="ECO:0000256" key="5">
    <source>
        <dbReference type="ARBA" id="ARBA00023015"/>
    </source>
</evidence>
<sequence length="100" mass="11389">MQFGGLLLNQSRRHCELDGEVINLSDSEFDLLWLLASAADQVVSREFLTKSLRGIEYDGLDRTVDNKIVTLRKKLCDDSSTPKRIITVRGKGYLFVPDTW</sequence>
<evidence type="ECO:0000313" key="9">
    <source>
        <dbReference type="Proteomes" id="UP000041770"/>
    </source>
</evidence>
<dbReference type="InterPro" id="IPR016032">
    <property type="entry name" value="Sig_transdc_resp-reg_C-effctor"/>
</dbReference>
<dbReference type="Pfam" id="PF00486">
    <property type="entry name" value="Trans_reg_C"/>
    <property type="match status" value="1"/>
</dbReference>
<evidence type="ECO:0000256" key="4">
    <source>
        <dbReference type="ARBA" id="ARBA00023012"/>
    </source>
</evidence>
<dbReference type="PROSITE" id="PS51755">
    <property type="entry name" value="OMPR_PHOB"/>
    <property type="match status" value="1"/>
</dbReference>
<evidence type="ECO:0000256" key="6">
    <source>
        <dbReference type="ARBA" id="ARBA00023125"/>
    </source>
</evidence>
<proteinExistence type="predicted"/>
<keyword evidence="5" id="KW-0805">Transcription regulation</keyword>
<accession>A0A655QEA3</accession>
<dbReference type="GO" id="GO:0005737">
    <property type="term" value="C:cytoplasm"/>
    <property type="evidence" value="ECO:0007669"/>
    <property type="project" value="UniProtKB-SubCell"/>
</dbReference>
<protein>
    <submittedName>
        <fullName evidence="8">Two-component system, OmpR family, response regulator RstA</fullName>
    </submittedName>
</protein>
<gene>
    <name evidence="8" type="primary">rstA</name>
    <name evidence="8" type="ORF">ERS013200_01983</name>
</gene>
<evidence type="ECO:0000256" key="2">
    <source>
        <dbReference type="ARBA" id="ARBA00022490"/>
    </source>
</evidence>
<dbReference type="Proteomes" id="UP000041770">
    <property type="component" value="Unassembled WGS sequence"/>
</dbReference>
<dbReference type="GO" id="GO:0003677">
    <property type="term" value="F:DNA binding"/>
    <property type="evidence" value="ECO:0007669"/>
    <property type="project" value="UniProtKB-UniRule"/>
</dbReference>
<dbReference type="GO" id="GO:0006355">
    <property type="term" value="P:regulation of DNA-templated transcription"/>
    <property type="evidence" value="ECO:0007669"/>
    <property type="project" value="InterPro"/>
</dbReference>
<name>A0A655QEA3_VIBCL</name>
<keyword evidence="4" id="KW-0902">Two-component regulatory system</keyword>
<dbReference type="InterPro" id="IPR036388">
    <property type="entry name" value="WH-like_DNA-bd_sf"/>
</dbReference>
<keyword evidence="6" id="KW-0238">DNA-binding</keyword>
<dbReference type="EMBL" id="CWQY01000011">
    <property type="protein sequence ID" value="CSC67451.1"/>
    <property type="molecule type" value="Genomic_DNA"/>
</dbReference>
<dbReference type="CDD" id="cd00383">
    <property type="entry name" value="trans_reg_C"/>
    <property type="match status" value="1"/>
</dbReference>
<evidence type="ECO:0000256" key="3">
    <source>
        <dbReference type="ARBA" id="ARBA00022553"/>
    </source>
</evidence>
<dbReference type="GO" id="GO:0000160">
    <property type="term" value="P:phosphorelay signal transduction system"/>
    <property type="evidence" value="ECO:0007669"/>
    <property type="project" value="UniProtKB-KW"/>
</dbReference>
<dbReference type="SUPFAM" id="SSF46894">
    <property type="entry name" value="C-terminal effector domain of the bipartite response regulators"/>
    <property type="match status" value="1"/>
</dbReference>
<reference evidence="8 9" key="1">
    <citation type="submission" date="2015-07" db="EMBL/GenBank/DDBJ databases">
        <authorList>
            <consortium name="Pathogen Informatics"/>
        </authorList>
    </citation>
    <scope>NUCLEOTIDE SEQUENCE [LARGE SCALE GENOMIC DNA]</scope>
    <source>
        <strain evidence="8 9">A316</strain>
    </source>
</reference>
<evidence type="ECO:0000256" key="7">
    <source>
        <dbReference type="ARBA" id="ARBA00023163"/>
    </source>
</evidence>
<dbReference type="AlphaFoldDB" id="A0A655QEA3"/>
<dbReference type="SMART" id="SM00862">
    <property type="entry name" value="Trans_reg_C"/>
    <property type="match status" value="1"/>
</dbReference>